<evidence type="ECO:0000313" key="1">
    <source>
        <dbReference type="EMBL" id="QCD92313.1"/>
    </source>
</evidence>
<evidence type="ECO:0000313" key="2">
    <source>
        <dbReference type="Proteomes" id="UP000501690"/>
    </source>
</evidence>
<keyword evidence="2" id="KW-1185">Reference proteome</keyword>
<dbReference type="EMBL" id="CP039349">
    <property type="protein sequence ID" value="QCD92313.1"/>
    <property type="molecule type" value="Genomic_DNA"/>
</dbReference>
<sequence length="146" mass="16675">MPMPPSTNMKPEERPSMMYCPLQEQQPHIHHNFQLQETNFRVTKIINLGYKLKEKGTRTQITNKPVFVVVVAVEIVRQSQSDGGAAAPASDVVDVTVEEKGDAVNGLHSAFVFLGQRRGWRRNEGALFWFPKTQVVEEEEKRVREE</sequence>
<protein>
    <submittedName>
        <fullName evidence="1">Uncharacterized protein</fullName>
    </submittedName>
</protein>
<gene>
    <name evidence="1" type="ORF">DEO72_LG5g375</name>
</gene>
<name>A0A4D6LV49_VIGUN</name>
<dbReference type="Proteomes" id="UP000501690">
    <property type="component" value="Linkage Group LG5"/>
</dbReference>
<dbReference type="AlphaFoldDB" id="A0A4D6LV49"/>
<reference evidence="1 2" key="1">
    <citation type="submission" date="2019-04" db="EMBL/GenBank/DDBJ databases">
        <title>An improved genome assembly and genetic linkage map for asparagus bean, Vigna unguiculata ssp. sesquipedialis.</title>
        <authorList>
            <person name="Xia Q."/>
            <person name="Zhang R."/>
            <person name="Dong Y."/>
        </authorList>
    </citation>
    <scope>NUCLEOTIDE SEQUENCE [LARGE SCALE GENOMIC DNA]</scope>
    <source>
        <tissue evidence="1">Leaf</tissue>
    </source>
</reference>
<organism evidence="1 2">
    <name type="scientific">Vigna unguiculata</name>
    <name type="common">Cowpea</name>
    <dbReference type="NCBI Taxonomy" id="3917"/>
    <lineage>
        <taxon>Eukaryota</taxon>
        <taxon>Viridiplantae</taxon>
        <taxon>Streptophyta</taxon>
        <taxon>Embryophyta</taxon>
        <taxon>Tracheophyta</taxon>
        <taxon>Spermatophyta</taxon>
        <taxon>Magnoliopsida</taxon>
        <taxon>eudicotyledons</taxon>
        <taxon>Gunneridae</taxon>
        <taxon>Pentapetalae</taxon>
        <taxon>rosids</taxon>
        <taxon>fabids</taxon>
        <taxon>Fabales</taxon>
        <taxon>Fabaceae</taxon>
        <taxon>Papilionoideae</taxon>
        <taxon>50 kb inversion clade</taxon>
        <taxon>NPAAA clade</taxon>
        <taxon>indigoferoid/millettioid clade</taxon>
        <taxon>Phaseoleae</taxon>
        <taxon>Vigna</taxon>
    </lineage>
</organism>
<accession>A0A4D6LV49</accession>
<proteinExistence type="predicted"/>